<evidence type="ECO:0000256" key="1">
    <source>
        <dbReference type="SAM" id="MobiDB-lite"/>
    </source>
</evidence>
<feature type="region of interest" description="Disordered" evidence="1">
    <location>
        <begin position="29"/>
        <end position="48"/>
    </location>
</feature>
<dbReference type="STRING" id="269670.SAMN02982927_00620"/>
<keyword evidence="3" id="KW-1185">Reference proteome</keyword>
<organism evidence="2 3">
    <name type="scientific">Sporolactobacillus nakayamae</name>
    <dbReference type="NCBI Taxonomy" id="269670"/>
    <lineage>
        <taxon>Bacteria</taxon>
        <taxon>Bacillati</taxon>
        <taxon>Bacillota</taxon>
        <taxon>Bacilli</taxon>
        <taxon>Bacillales</taxon>
        <taxon>Sporolactobacillaceae</taxon>
        <taxon>Sporolactobacillus</taxon>
    </lineage>
</organism>
<reference evidence="3" key="1">
    <citation type="submission" date="2016-10" db="EMBL/GenBank/DDBJ databases">
        <authorList>
            <person name="Varghese N."/>
            <person name="Submissions S."/>
        </authorList>
    </citation>
    <scope>NUCLEOTIDE SEQUENCE [LARGE SCALE GENOMIC DNA]</scope>
    <source>
        <strain evidence="3">ATCC 700379</strain>
    </source>
</reference>
<sequence length="48" mass="5520">MLDLSWKLFSMTGTIGSYLLIKEIEKEKDEEQKQQSCEMSDLKEHAGA</sequence>
<dbReference type="InterPro" id="IPR025617">
    <property type="entry name" value="YqzL"/>
</dbReference>
<protein>
    <submittedName>
        <fullName evidence="2">YqzL-like protein</fullName>
    </submittedName>
</protein>
<dbReference type="Proteomes" id="UP000198752">
    <property type="component" value="Unassembled WGS sequence"/>
</dbReference>
<dbReference type="Pfam" id="PF14006">
    <property type="entry name" value="YqzL"/>
    <property type="match status" value="1"/>
</dbReference>
<evidence type="ECO:0000313" key="3">
    <source>
        <dbReference type="Proteomes" id="UP000198752"/>
    </source>
</evidence>
<dbReference type="RefSeq" id="WP_093669981.1">
    <property type="nucleotide sequence ID" value="NZ_FOOY01000004.1"/>
</dbReference>
<gene>
    <name evidence="2" type="ORF">SAMN02982927_00620</name>
</gene>
<dbReference type="AlphaFoldDB" id="A0A1I2P059"/>
<dbReference type="EMBL" id="FOOY01000004">
    <property type="protein sequence ID" value="SFG08750.1"/>
    <property type="molecule type" value="Genomic_DNA"/>
</dbReference>
<accession>A0A1I2P059</accession>
<name>A0A1I2P059_9BACL</name>
<proteinExistence type="predicted"/>
<evidence type="ECO:0000313" key="2">
    <source>
        <dbReference type="EMBL" id="SFG08750.1"/>
    </source>
</evidence>